<comment type="caution">
    <text evidence="3">The sequence shown here is derived from an EMBL/GenBank/DDBJ whole genome shotgun (WGS) entry which is preliminary data.</text>
</comment>
<feature type="domain" description="VWFA" evidence="2">
    <location>
        <begin position="317"/>
        <end position="547"/>
    </location>
</feature>
<dbReference type="SMART" id="SM00327">
    <property type="entry name" value="VWA"/>
    <property type="match status" value="1"/>
</dbReference>
<feature type="compositionally biased region" description="Polar residues" evidence="1">
    <location>
        <begin position="172"/>
        <end position="185"/>
    </location>
</feature>
<dbReference type="InterPro" id="IPR002035">
    <property type="entry name" value="VWF_A"/>
</dbReference>
<dbReference type="InterPro" id="IPR050550">
    <property type="entry name" value="SEC23_SEC24_subfamily"/>
</dbReference>
<dbReference type="InterPro" id="IPR036465">
    <property type="entry name" value="vWFA_dom_sf"/>
</dbReference>
<dbReference type="EMBL" id="JAGEUA010000004">
    <property type="protein sequence ID" value="KAL0984306.1"/>
    <property type="molecule type" value="Genomic_DNA"/>
</dbReference>
<dbReference type="AlphaFoldDB" id="A0ABD0WZI7"/>
<evidence type="ECO:0000313" key="4">
    <source>
        <dbReference type="Proteomes" id="UP001557470"/>
    </source>
</evidence>
<sequence>MEFACGFVYIPPSNNKKVVHKKSPIPIKRSALLPPQSRLRLRNPPPPPPLPHTVLQKPQPPSSESRITESVRKIKDVKTAPNPSTLCENAGLDVQNLPQPLSSHRTAPLLPNMHTRSSTTIQPIPAPGPPPTSNSLTYDLPNEEPESGGHPVEPGYSNNILISSGEEIKLQNKNSTNRSGSTQKSAPALPPRPSFMKSCPEYLVLLPDSFSSTRTSSFSPTASPLDLVKGQPLPGNPNVILVSLGMLITEEHELLIKGEPTSCRQCGSVLDSYYDNVVNVCYFCQPMEPSTSSSLGCQDSVFLLTPGDKALTPTGSMLLLCIDISGSMSITSQVLEGKQRMHRSRLQFVQEAVLQIVQKLSKTEPHTQLGIITFNHQVTLHGYEDFPSIVLWDGQLTDSDYLKELGFSFPSPPPVSRIRDYLQREILGWSANGATALGPAALVAIAMASRQPGSKVVIVTDGKANTNLGNLEVEDNDAQSAFASTIFYQDLGAYAASQGVTVSVLAIEGTDCRLDELGKLADHTGGKVVIACPHELYTKFEEIIENRTIATHCSATLLLPTNLSVRGEREAGHKGTRDVGNVTSDTEITFQFGASSNGDVTPPVVGSRLSIQLQLRYRQKDGGSVLRILTSEREVTDDSSDVLSSLHLTIIQLNSSQASAALAVRGRFQDARREGKEQRELIERALEYNRSAEDKNIYSQWVKTMHPIHNGLHSYTRRQPIQSDSQQTLTDTGAALFYTMKNSNRNALAK</sequence>
<accession>A0ABD0WZI7</accession>
<gene>
    <name evidence="3" type="ORF">UPYG_G00139730</name>
</gene>
<dbReference type="SUPFAM" id="SSF53300">
    <property type="entry name" value="vWA-like"/>
    <property type="match status" value="1"/>
</dbReference>
<dbReference type="CDD" id="cd00198">
    <property type="entry name" value="vWFA"/>
    <property type="match status" value="1"/>
</dbReference>
<keyword evidence="4" id="KW-1185">Reference proteome</keyword>
<evidence type="ECO:0000259" key="2">
    <source>
        <dbReference type="PROSITE" id="PS50234"/>
    </source>
</evidence>
<feature type="region of interest" description="Disordered" evidence="1">
    <location>
        <begin position="28"/>
        <end position="159"/>
    </location>
</feature>
<dbReference type="SUPFAM" id="SSF81995">
    <property type="entry name" value="beta-sandwich domain of Sec23/24"/>
    <property type="match status" value="1"/>
</dbReference>
<organism evidence="3 4">
    <name type="scientific">Umbra pygmaea</name>
    <name type="common">Eastern mudminnow</name>
    <dbReference type="NCBI Taxonomy" id="75934"/>
    <lineage>
        <taxon>Eukaryota</taxon>
        <taxon>Metazoa</taxon>
        <taxon>Chordata</taxon>
        <taxon>Craniata</taxon>
        <taxon>Vertebrata</taxon>
        <taxon>Euteleostomi</taxon>
        <taxon>Actinopterygii</taxon>
        <taxon>Neopterygii</taxon>
        <taxon>Teleostei</taxon>
        <taxon>Protacanthopterygii</taxon>
        <taxon>Esociformes</taxon>
        <taxon>Umbridae</taxon>
        <taxon>Umbra</taxon>
    </lineage>
</organism>
<protein>
    <recommendedName>
        <fullName evidence="2">VWFA domain-containing protein</fullName>
    </recommendedName>
</protein>
<dbReference type="PANTHER" id="PTHR13803">
    <property type="entry name" value="SEC24-RELATED PROTEIN"/>
    <property type="match status" value="1"/>
</dbReference>
<proteinExistence type="predicted"/>
<name>A0ABD0WZI7_UMBPY</name>
<evidence type="ECO:0000313" key="3">
    <source>
        <dbReference type="EMBL" id="KAL0984306.1"/>
    </source>
</evidence>
<feature type="compositionally biased region" description="Polar residues" evidence="1">
    <location>
        <begin position="96"/>
        <end position="105"/>
    </location>
</feature>
<reference evidence="3 4" key="1">
    <citation type="submission" date="2024-06" db="EMBL/GenBank/DDBJ databases">
        <authorList>
            <person name="Pan Q."/>
            <person name="Wen M."/>
            <person name="Jouanno E."/>
            <person name="Zahm M."/>
            <person name="Klopp C."/>
            <person name="Cabau C."/>
            <person name="Louis A."/>
            <person name="Berthelot C."/>
            <person name="Parey E."/>
            <person name="Roest Crollius H."/>
            <person name="Montfort J."/>
            <person name="Robinson-Rechavi M."/>
            <person name="Bouchez O."/>
            <person name="Lampietro C."/>
            <person name="Lopez Roques C."/>
            <person name="Donnadieu C."/>
            <person name="Postlethwait J."/>
            <person name="Bobe J."/>
            <person name="Verreycken H."/>
            <person name="Guiguen Y."/>
        </authorList>
    </citation>
    <scope>NUCLEOTIDE SEQUENCE [LARGE SCALE GENOMIC DNA]</scope>
    <source>
        <strain evidence="3">Up_M1</strain>
        <tissue evidence="3">Testis</tissue>
    </source>
</reference>
<dbReference type="Gene3D" id="3.40.50.410">
    <property type="entry name" value="von Willebrand factor, type A domain"/>
    <property type="match status" value="1"/>
</dbReference>
<dbReference type="Proteomes" id="UP001557470">
    <property type="component" value="Unassembled WGS sequence"/>
</dbReference>
<feature type="compositionally biased region" description="Basic and acidic residues" evidence="1">
    <location>
        <begin position="66"/>
        <end position="78"/>
    </location>
</feature>
<feature type="region of interest" description="Disordered" evidence="1">
    <location>
        <begin position="172"/>
        <end position="193"/>
    </location>
</feature>
<dbReference type="PROSITE" id="PS50234">
    <property type="entry name" value="VWFA"/>
    <property type="match status" value="1"/>
</dbReference>
<dbReference type="PANTHER" id="PTHR13803:SF36">
    <property type="entry name" value="TYPE A VON WILLEBRAND FACTOR DOMAIN-CONTAINING PROTEIN"/>
    <property type="match status" value="1"/>
</dbReference>
<evidence type="ECO:0000256" key="1">
    <source>
        <dbReference type="SAM" id="MobiDB-lite"/>
    </source>
</evidence>